<gene>
    <name evidence="3" type="ORF">CTI12_AA348630</name>
</gene>
<dbReference type="SUPFAM" id="SSF50104">
    <property type="entry name" value="Translation proteins SH3-like domain"/>
    <property type="match status" value="1"/>
</dbReference>
<feature type="domain" description="Translation initiation factor 5A C-terminal" evidence="2">
    <location>
        <begin position="76"/>
        <end position="142"/>
    </location>
</feature>
<dbReference type="PANTHER" id="PTHR11673">
    <property type="entry name" value="TRANSLATION INITIATION FACTOR 5A FAMILY MEMBER"/>
    <property type="match status" value="1"/>
</dbReference>
<organism evidence="3 4">
    <name type="scientific">Artemisia annua</name>
    <name type="common">Sweet wormwood</name>
    <dbReference type="NCBI Taxonomy" id="35608"/>
    <lineage>
        <taxon>Eukaryota</taxon>
        <taxon>Viridiplantae</taxon>
        <taxon>Streptophyta</taxon>
        <taxon>Embryophyta</taxon>
        <taxon>Tracheophyta</taxon>
        <taxon>Spermatophyta</taxon>
        <taxon>Magnoliopsida</taxon>
        <taxon>eudicotyledons</taxon>
        <taxon>Gunneridae</taxon>
        <taxon>Pentapetalae</taxon>
        <taxon>asterids</taxon>
        <taxon>campanulids</taxon>
        <taxon>Asterales</taxon>
        <taxon>Asteraceae</taxon>
        <taxon>Asteroideae</taxon>
        <taxon>Anthemideae</taxon>
        <taxon>Artemisiinae</taxon>
        <taxon>Artemisia</taxon>
    </lineage>
</organism>
<dbReference type="GO" id="GO:0043022">
    <property type="term" value="F:ribosome binding"/>
    <property type="evidence" value="ECO:0007669"/>
    <property type="project" value="InterPro"/>
</dbReference>
<dbReference type="SMART" id="SM01376">
    <property type="entry name" value="eIF-5a"/>
    <property type="match status" value="1"/>
</dbReference>
<dbReference type="Gene3D" id="2.30.30.30">
    <property type="match status" value="1"/>
</dbReference>
<name>A0A2U1MS90_ARTAN</name>
<dbReference type="GO" id="GO:0045901">
    <property type="term" value="P:positive regulation of translational elongation"/>
    <property type="evidence" value="ECO:0007669"/>
    <property type="project" value="InterPro"/>
</dbReference>
<evidence type="ECO:0000256" key="1">
    <source>
        <dbReference type="ARBA" id="ARBA00045610"/>
    </source>
</evidence>
<accession>A0A2U1MS90</accession>
<comment type="function">
    <text evidence="1">Translation factor that promotes translation elongation and termination, particularly upon ribosome stalling at specific amino acid sequence contexts. Binds between the exit (E) and peptidyl (P) site of the ribosome and promotes rescue of stalled ribosome: specifically required for efficient translation of polyproline-containing peptides as well as other motifs that stall the ribosome. Acts as a ribosome quality control (RQC) cofactor by joining the RQC complex to facilitate peptidyl transfer during CAT tailing step.</text>
</comment>
<sequence>MANVGGDAGALYSSQRAETIRKDNYIVINGLACKVSQVTATPRRKAMLDFVAFDIFRHTRQSMSSVASSSNVDVPHVNRTDYKLVDIEDGLACLELSDDNYKFIQVNDQDLVDRLTAELNLEKKLYLTLLSAMGEEQICGVKDISDILSVGRIIKRV</sequence>
<dbReference type="Gene3D" id="2.40.50.140">
    <property type="entry name" value="Nucleic acid-binding proteins"/>
    <property type="match status" value="1"/>
</dbReference>
<dbReference type="InterPro" id="IPR020189">
    <property type="entry name" value="IF5A_C"/>
</dbReference>
<dbReference type="InterPro" id="IPR008991">
    <property type="entry name" value="Translation_prot_SH3-like_sf"/>
</dbReference>
<dbReference type="InterPro" id="IPR012340">
    <property type="entry name" value="NA-bd_OB-fold"/>
</dbReference>
<protein>
    <submittedName>
        <fullName evidence="3">Eukaryotic translation initiation factor 5A-1/2</fullName>
    </submittedName>
</protein>
<dbReference type="EMBL" id="PKPP01004485">
    <property type="protein sequence ID" value="PWA64133.1"/>
    <property type="molecule type" value="Genomic_DNA"/>
</dbReference>
<dbReference type="GO" id="GO:0003743">
    <property type="term" value="F:translation initiation factor activity"/>
    <property type="evidence" value="ECO:0007669"/>
    <property type="project" value="UniProtKB-KW"/>
</dbReference>
<dbReference type="GO" id="GO:0003723">
    <property type="term" value="F:RNA binding"/>
    <property type="evidence" value="ECO:0007669"/>
    <property type="project" value="InterPro"/>
</dbReference>
<keyword evidence="4" id="KW-1185">Reference proteome</keyword>
<dbReference type="SUPFAM" id="SSF50249">
    <property type="entry name" value="Nucleic acid-binding proteins"/>
    <property type="match status" value="1"/>
</dbReference>
<dbReference type="GO" id="GO:0045905">
    <property type="term" value="P:positive regulation of translational termination"/>
    <property type="evidence" value="ECO:0007669"/>
    <property type="project" value="InterPro"/>
</dbReference>
<comment type="caution">
    <text evidence="3">The sequence shown here is derived from an EMBL/GenBank/DDBJ whole genome shotgun (WGS) entry which is preliminary data.</text>
</comment>
<dbReference type="InterPro" id="IPR014722">
    <property type="entry name" value="Rib_uL2_dom2"/>
</dbReference>
<keyword evidence="3" id="KW-0396">Initiation factor</keyword>
<dbReference type="STRING" id="35608.A0A2U1MS90"/>
<evidence type="ECO:0000313" key="3">
    <source>
        <dbReference type="EMBL" id="PWA64133.1"/>
    </source>
</evidence>
<reference evidence="3 4" key="1">
    <citation type="journal article" date="2018" name="Mol. Plant">
        <title>The genome of Artemisia annua provides insight into the evolution of Asteraceae family and artemisinin biosynthesis.</title>
        <authorList>
            <person name="Shen Q."/>
            <person name="Zhang L."/>
            <person name="Liao Z."/>
            <person name="Wang S."/>
            <person name="Yan T."/>
            <person name="Shi P."/>
            <person name="Liu M."/>
            <person name="Fu X."/>
            <person name="Pan Q."/>
            <person name="Wang Y."/>
            <person name="Lv Z."/>
            <person name="Lu X."/>
            <person name="Zhang F."/>
            <person name="Jiang W."/>
            <person name="Ma Y."/>
            <person name="Chen M."/>
            <person name="Hao X."/>
            <person name="Li L."/>
            <person name="Tang Y."/>
            <person name="Lv G."/>
            <person name="Zhou Y."/>
            <person name="Sun X."/>
            <person name="Brodelius P.E."/>
            <person name="Rose J.K.C."/>
            <person name="Tang K."/>
        </authorList>
    </citation>
    <scope>NUCLEOTIDE SEQUENCE [LARGE SCALE GENOMIC DNA]</scope>
    <source>
        <strain evidence="4">cv. Huhao1</strain>
        <tissue evidence="3">Leaf</tissue>
    </source>
</reference>
<evidence type="ECO:0000313" key="4">
    <source>
        <dbReference type="Proteomes" id="UP000245207"/>
    </source>
</evidence>
<dbReference type="InterPro" id="IPR001884">
    <property type="entry name" value="IF5A-like"/>
</dbReference>
<keyword evidence="3" id="KW-0648">Protein biosynthesis</keyword>
<dbReference type="GO" id="GO:0003746">
    <property type="term" value="F:translation elongation factor activity"/>
    <property type="evidence" value="ECO:0007669"/>
    <property type="project" value="InterPro"/>
</dbReference>
<evidence type="ECO:0000259" key="2">
    <source>
        <dbReference type="SMART" id="SM01376"/>
    </source>
</evidence>
<proteinExistence type="predicted"/>
<dbReference type="OrthoDB" id="9975114at2759"/>
<dbReference type="AlphaFoldDB" id="A0A2U1MS90"/>
<dbReference type="Pfam" id="PF01287">
    <property type="entry name" value="eIF-5a"/>
    <property type="match status" value="1"/>
</dbReference>
<dbReference type="Proteomes" id="UP000245207">
    <property type="component" value="Unassembled WGS sequence"/>
</dbReference>